<dbReference type="Proteomes" id="UP000821853">
    <property type="component" value="Chromosome 8"/>
</dbReference>
<dbReference type="Pfam" id="PF08241">
    <property type="entry name" value="Methyltransf_11"/>
    <property type="match status" value="1"/>
</dbReference>
<evidence type="ECO:0000313" key="2">
    <source>
        <dbReference type="EMBL" id="KAH9379842.1"/>
    </source>
</evidence>
<reference evidence="2 3" key="1">
    <citation type="journal article" date="2020" name="Cell">
        <title>Large-Scale Comparative Analyses of Tick Genomes Elucidate Their Genetic Diversity and Vector Capacities.</title>
        <authorList>
            <consortium name="Tick Genome and Microbiome Consortium (TIGMIC)"/>
            <person name="Jia N."/>
            <person name="Wang J."/>
            <person name="Shi W."/>
            <person name="Du L."/>
            <person name="Sun Y."/>
            <person name="Zhan W."/>
            <person name="Jiang J.F."/>
            <person name="Wang Q."/>
            <person name="Zhang B."/>
            <person name="Ji P."/>
            <person name="Bell-Sakyi L."/>
            <person name="Cui X.M."/>
            <person name="Yuan T.T."/>
            <person name="Jiang B.G."/>
            <person name="Yang W.F."/>
            <person name="Lam T.T."/>
            <person name="Chang Q.C."/>
            <person name="Ding S.J."/>
            <person name="Wang X.J."/>
            <person name="Zhu J.G."/>
            <person name="Ruan X.D."/>
            <person name="Zhao L."/>
            <person name="Wei J.T."/>
            <person name="Ye R.Z."/>
            <person name="Que T.C."/>
            <person name="Du C.H."/>
            <person name="Zhou Y.H."/>
            <person name="Cheng J.X."/>
            <person name="Dai P.F."/>
            <person name="Guo W.B."/>
            <person name="Han X.H."/>
            <person name="Huang E.J."/>
            <person name="Li L.F."/>
            <person name="Wei W."/>
            <person name="Gao Y.C."/>
            <person name="Liu J.Z."/>
            <person name="Shao H.Z."/>
            <person name="Wang X."/>
            <person name="Wang C.C."/>
            <person name="Yang T.C."/>
            <person name="Huo Q.B."/>
            <person name="Li W."/>
            <person name="Chen H.Y."/>
            <person name="Chen S.E."/>
            <person name="Zhou L.G."/>
            <person name="Ni X.B."/>
            <person name="Tian J.H."/>
            <person name="Sheng Y."/>
            <person name="Liu T."/>
            <person name="Pan Y.S."/>
            <person name="Xia L.Y."/>
            <person name="Li J."/>
            <person name="Zhao F."/>
            <person name="Cao W.C."/>
        </authorList>
    </citation>
    <scope>NUCLEOTIDE SEQUENCE [LARGE SCALE GENOMIC DNA]</scope>
    <source>
        <strain evidence="2">HaeL-2018</strain>
    </source>
</reference>
<dbReference type="EMBL" id="JABSTR010000010">
    <property type="protein sequence ID" value="KAH9379842.1"/>
    <property type="molecule type" value="Genomic_DNA"/>
</dbReference>
<gene>
    <name evidence="2" type="ORF">HPB48_003503</name>
</gene>
<feature type="domain" description="Methyltransferase type 11" evidence="1">
    <location>
        <begin position="1"/>
        <end position="70"/>
    </location>
</feature>
<evidence type="ECO:0000313" key="3">
    <source>
        <dbReference type="Proteomes" id="UP000821853"/>
    </source>
</evidence>
<dbReference type="InterPro" id="IPR013216">
    <property type="entry name" value="Methyltransf_11"/>
</dbReference>
<protein>
    <recommendedName>
        <fullName evidence="1">Methyltransferase type 11 domain-containing protein</fullName>
    </recommendedName>
</protein>
<evidence type="ECO:0000259" key="1">
    <source>
        <dbReference type="Pfam" id="PF08241"/>
    </source>
</evidence>
<dbReference type="VEuPathDB" id="VectorBase:HLOH_060322"/>
<dbReference type="OMA" id="MAQPRWE"/>
<sequence length="97" mass="11321">MLTFARENQPHPKVEYKRLDIAVDEDVARFCEIEGCFEMVYSFGTLHWIFDQIQALRNIAKLMTPGGECFVTFSGSMLLFDIITATMAQPRWEKIRR</sequence>
<keyword evidence="3" id="KW-1185">Reference proteome</keyword>
<accession>A0A9J6GWE7</accession>
<dbReference type="Gene3D" id="3.40.50.150">
    <property type="entry name" value="Vaccinia Virus protein VP39"/>
    <property type="match status" value="1"/>
</dbReference>
<dbReference type="AlphaFoldDB" id="A0A9J6GWE7"/>
<organism evidence="2 3">
    <name type="scientific">Haemaphysalis longicornis</name>
    <name type="common">Bush tick</name>
    <dbReference type="NCBI Taxonomy" id="44386"/>
    <lineage>
        <taxon>Eukaryota</taxon>
        <taxon>Metazoa</taxon>
        <taxon>Ecdysozoa</taxon>
        <taxon>Arthropoda</taxon>
        <taxon>Chelicerata</taxon>
        <taxon>Arachnida</taxon>
        <taxon>Acari</taxon>
        <taxon>Parasitiformes</taxon>
        <taxon>Ixodida</taxon>
        <taxon>Ixodoidea</taxon>
        <taxon>Ixodidae</taxon>
        <taxon>Haemaphysalinae</taxon>
        <taxon>Haemaphysalis</taxon>
    </lineage>
</organism>
<dbReference type="GO" id="GO:0008757">
    <property type="term" value="F:S-adenosylmethionine-dependent methyltransferase activity"/>
    <property type="evidence" value="ECO:0007669"/>
    <property type="project" value="InterPro"/>
</dbReference>
<dbReference type="SUPFAM" id="SSF53335">
    <property type="entry name" value="S-adenosyl-L-methionine-dependent methyltransferases"/>
    <property type="match status" value="1"/>
</dbReference>
<dbReference type="InterPro" id="IPR029063">
    <property type="entry name" value="SAM-dependent_MTases_sf"/>
</dbReference>
<dbReference type="OrthoDB" id="6408197at2759"/>
<name>A0A9J6GWE7_HAELO</name>
<proteinExistence type="predicted"/>
<comment type="caution">
    <text evidence="2">The sequence shown here is derived from an EMBL/GenBank/DDBJ whole genome shotgun (WGS) entry which is preliminary data.</text>
</comment>